<accession>A0A1A8XTE7</accession>
<dbReference type="STRING" id="1860102.ACCAA_510045"/>
<dbReference type="EMBL" id="FLQX01000129">
    <property type="protein sequence ID" value="SBT08006.1"/>
    <property type="molecule type" value="Genomic_DNA"/>
</dbReference>
<evidence type="ECO:0000313" key="3">
    <source>
        <dbReference type="Proteomes" id="UP000199169"/>
    </source>
</evidence>
<feature type="domain" description="DUF4172" evidence="1">
    <location>
        <begin position="8"/>
        <end position="89"/>
    </location>
</feature>
<dbReference type="AlphaFoldDB" id="A0A1A8XTE7"/>
<sequence>MESGEKIFLWQADDWPDWRYDLTALASPLAEVSRAQGMLIGRLAEVGFAWREQASLAVLIEEAVKTSEIEGEQLNVESVRSSLARYLGVRSGVRLGALAPVDRNVEGVVEMMLDATGRANGCAGVPFSGLGECHDVRAGADQGRAGPSVVGDLAPV</sequence>
<organism evidence="2 3">
    <name type="scientific">Candidatus Accumulibacter aalborgensis</name>
    <dbReference type="NCBI Taxonomy" id="1860102"/>
    <lineage>
        <taxon>Bacteria</taxon>
        <taxon>Pseudomonadati</taxon>
        <taxon>Pseudomonadota</taxon>
        <taxon>Betaproteobacteria</taxon>
        <taxon>Candidatus Accumulibacter</taxon>
    </lineage>
</organism>
<dbReference type="InterPro" id="IPR025230">
    <property type="entry name" value="DUF4172"/>
</dbReference>
<proteinExistence type="predicted"/>
<reference evidence="2 3" key="1">
    <citation type="submission" date="2016-06" db="EMBL/GenBank/DDBJ databases">
        <authorList>
            <person name="Kjaerup R.B."/>
            <person name="Dalgaard T.S."/>
            <person name="Juul-Madsen H.R."/>
        </authorList>
    </citation>
    <scope>NUCLEOTIDE SEQUENCE [LARGE SCALE GENOMIC DNA]</scope>
    <source>
        <strain evidence="2">3</strain>
    </source>
</reference>
<dbReference type="Pfam" id="PF13776">
    <property type="entry name" value="DUF4172"/>
    <property type="match status" value="1"/>
</dbReference>
<evidence type="ECO:0000313" key="2">
    <source>
        <dbReference type="EMBL" id="SBT08006.1"/>
    </source>
</evidence>
<evidence type="ECO:0000259" key="1">
    <source>
        <dbReference type="Pfam" id="PF13776"/>
    </source>
</evidence>
<protein>
    <recommendedName>
        <fullName evidence="1">DUF4172 domain-containing protein</fullName>
    </recommendedName>
</protein>
<gene>
    <name evidence="2" type="ORF">ACCAA_510045</name>
</gene>
<name>A0A1A8XTE7_9PROT</name>
<keyword evidence="3" id="KW-1185">Reference proteome</keyword>
<dbReference type="Proteomes" id="UP000199169">
    <property type="component" value="Unassembled WGS sequence"/>
</dbReference>